<comment type="caution">
    <text evidence="2">The sequence shown here is derived from an EMBL/GenBank/DDBJ whole genome shotgun (WGS) entry which is preliminary data.</text>
</comment>
<feature type="compositionally biased region" description="Polar residues" evidence="1">
    <location>
        <begin position="154"/>
        <end position="163"/>
    </location>
</feature>
<feature type="compositionally biased region" description="Basic and acidic residues" evidence="1">
    <location>
        <begin position="390"/>
        <end position="399"/>
    </location>
</feature>
<reference evidence="2 3" key="1">
    <citation type="submission" date="2012-10" db="EMBL/GenBank/DDBJ databases">
        <title>Genome sequencing and analysis of entomopathogenic fungi Beauveria bassiana D1-5.</title>
        <authorList>
            <person name="Li Q."/>
            <person name="Wang L."/>
            <person name="Zhang Z."/>
            <person name="Wang Q."/>
            <person name="Ren J."/>
            <person name="Wang M."/>
            <person name="Xu W."/>
            <person name="Wang J."/>
            <person name="Lu Y."/>
            <person name="Du Q."/>
            <person name="Sun Z."/>
        </authorList>
    </citation>
    <scope>NUCLEOTIDE SEQUENCE [LARGE SCALE GENOMIC DNA]</scope>
    <source>
        <strain evidence="2 3">D1-5</strain>
    </source>
</reference>
<feature type="region of interest" description="Disordered" evidence="1">
    <location>
        <begin position="1"/>
        <end position="137"/>
    </location>
</feature>
<evidence type="ECO:0000256" key="1">
    <source>
        <dbReference type="SAM" id="MobiDB-lite"/>
    </source>
</evidence>
<dbReference type="EMBL" id="ANFO01000308">
    <property type="protein sequence ID" value="KGQ10493.1"/>
    <property type="molecule type" value="Genomic_DNA"/>
</dbReference>
<feature type="compositionally biased region" description="Low complexity" evidence="1">
    <location>
        <begin position="29"/>
        <end position="42"/>
    </location>
</feature>
<dbReference type="STRING" id="1245745.A0A0A2VS79"/>
<evidence type="ECO:0000313" key="2">
    <source>
        <dbReference type="EMBL" id="KGQ10493.1"/>
    </source>
</evidence>
<dbReference type="Proteomes" id="UP000030106">
    <property type="component" value="Unassembled WGS sequence"/>
</dbReference>
<gene>
    <name evidence="2" type="ORF">BBAD15_g4166</name>
</gene>
<dbReference type="HOGENOM" id="CLU_035845_1_1_1"/>
<sequence>MAQAPPAYINIPQPGSNPDTPSEIPGTPTSATTSLSALSTTAIKDGHRGHLPGGPLGRGHQHTPSTTSLEAERADRISRLAGLERVSTLRAPPTQQPIATSGLNSGAGGDASSLSPQTTPTSTTGFPANFPASHNLTPSYFDVNGQPVAVTKMSTVGTASATESSRHGEGNDSRQTAGDRDEDMFSTDTNYREQAESVASMAAEPDAMDEDMDEGIATRSVGGYEDRMSDDGSASLVGFGEGANSTVSGPIYHRRPVPGPASQAQQAPWTVERTASGLSDIRRERDFAMVSGAGSDMPASAAALQERREARMIDGVAADSGYPGPEYEPYVDTTFRGPVPVHPTGLRHQQQPREVAEHIAQRLDGGNARPGAPLLGQPGQAGEPLGRFSFEADRDGRRD</sequence>
<proteinExistence type="predicted"/>
<dbReference type="AlphaFoldDB" id="A0A0A2VS79"/>
<protein>
    <submittedName>
        <fullName evidence="2">Uncharacterized protein</fullName>
    </submittedName>
</protein>
<dbReference type="eggNOG" id="ENOG502SQG8">
    <property type="taxonomic scope" value="Eukaryota"/>
</dbReference>
<dbReference type="OrthoDB" id="5315820at2759"/>
<feature type="compositionally biased region" description="Low complexity" evidence="1">
    <location>
        <begin position="112"/>
        <end position="124"/>
    </location>
</feature>
<feature type="region of interest" description="Disordered" evidence="1">
    <location>
        <begin position="315"/>
        <end position="399"/>
    </location>
</feature>
<name>A0A0A2VS79_BEABA</name>
<organism evidence="2 3">
    <name type="scientific">Beauveria bassiana D1-5</name>
    <dbReference type="NCBI Taxonomy" id="1245745"/>
    <lineage>
        <taxon>Eukaryota</taxon>
        <taxon>Fungi</taxon>
        <taxon>Dikarya</taxon>
        <taxon>Ascomycota</taxon>
        <taxon>Pezizomycotina</taxon>
        <taxon>Sordariomycetes</taxon>
        <taxon>Hypocreomycetidae</taxon>
        <taxon>Hypocreales</taxon>
        <taxon>Cordycipitaceae</taxon>
        <taxon>Beauveria</taxon>
    </lineage>
</organism>
<feature type="region of interest" description="Disordered" evidence="1">
    <location>
        <begin position="154"/>
        <end position="184"/>
    </location>
</feature>
<evidence type="ECO:0000313" key="3">
    <source>
        <dbReference type="Proteomes" id="UP000030106"/>
    </source>
</evidence>
<accession>A0A0A2VS79</accession>